<evidence type="ECO:0000313" key="8">
    <source>
        <dbReference type="Proteomes" id="UP000094844"/>
    </source>
</evidence>
<dbReference type="GO" id="GO:0016020">
    <property type="term" value="C:membrane"/>
    <property type="evidence" value="ECO:0007669"/>
    <property type="project" value="UniProtKB-SubCell"/>
</dbReference>
<dbReference type="STRING" id="569.A6V27_06520"/>
<gene>
    <name evidence="7" type="ORF">BN1044_01546</name>
</gene>
<evidence type="ECO:0000256" key="2">
    <source>
        <dbReference type="ARBA" id="ARBA00022692"/>
    </source>
</evidence>
<feature type="transmembrane region" description="Helical" evidence="5">
    <location>
        <begin position="12"/>
        <end position="32"/>
    </location>
</feature>
<sequence length="408" mass="46337">MISELPNQRRNLDWQSIWNRSIIFLFIVTYFFDGVSRYKHAISYAIYITGLVYIVKQRKNIFRIFRNNLFLSLTIFCIAIIYAIAISVEPSLSLKRALNTVFEKMLLVSVMIAAVLHKEDNSKIATMLTAALITTLVILTGTEIHQYVEEYKVGIIPFTSFEHRRISDTLIFIFPAILTLWVIPDKKYKILFFVLAAIFAILMLGTLQRGTWLSLAVPALIWALIKREWKLPLIALLVIGVGLFAVHQKDPQQVKTLFHKLQQTDSSGRYENGTQGAALDLILENPIKGYGFGNDLYHHVYNERSSSYPDWRFKKSIGPHNLTLSIWFAGGVIGLAALYYLLASTLVSSIKGYSENKGLTQNAFLILTLILLGDFIIRGAFETVRIENIAVIIGILLALHAKKYRSEN</sequence>
<feature type="transmembrane region" description="Helical" evidence="5">
    <location>
        <begin position="229"/>
        <end position="246"/>
    </location>
</feature>
<feature type="transmembrane region" description="Helical" evidence="5">
    <location>
        <begin position="97"/>
        <end position="117"/>
    </location>
</feature>
<dbReference type="InterPro" id="IPR007016">
    <property type="entry name" value="O-antigen_ligase-rel_domated"/>
</dbReference>
<dbReference type="NCBIfam" id="NF012031">
    <property type="entry name" value="PRK15487.1"/>
    <property type="match status" value="1"/>
</dbReference>
<dbReference type="GO" id="GO:0016757">
    <property type="term" value="F:glycosyltransferase activity"/>
    <property type="evidence" value="ECO:0007669"/>
    <property type="project" value="UniProtKB-KW"/>
</dbReference>
<keyword evidence="3 5" id="KW-1133">Transmembrane helix</keyword>
<keyword evidence="7" id="KW-0328">Glycosyltransferase</keyword>
<evidence type="ECO:0000256" key="4">
    <source>
        <dbReference type="ARBA" id="ARBA00023136"/>
    </source>
</evidence>
<feature type="transmembrane region" description="Helical" evidence="5">
    <location>
        <begin position="190"/>
        <end position="209"/>
    </location>
</feature>
<keyword evidence="4 5" id="KW-0472">Membrane</keyword>
<dbReference type="InterPro" id="IPR051533">
    <property type="entry name" value="WaaL-like"/>
</dbReference>
<dbReference type="Proteomes" id="UP000094844">
    <property type="component" value="Unassembled WGS sequence"/>
</dbReference>
<dbReference type="EMBL" id="FMIQ01000027">
    <property type="protein sequence ID" value="SCM52075.1"/>
    <property type="molecule type" value="Genomic_DNA"/>
</dbReference>
<evidence type="ECO:0000259" key="6">
    <source>
        <dbReference type="Pfam" id="PF04932"/>
    </source>
</evidence>
<keyword evidence="7" id="KW-0436">Ligase</keyword>
<dbReference type="Pfam" id="PF04932">
    <property type="entry name" value="Wzy_C"/>
    <property type="match status" value="1"/>
</dbReference>
<keyword evidence="7" id="KW-0808">Transferase</keyword>
<dbReference type="RefSeq" id="WP_072308197.1">
    <property type="nucleotide sequence ID" value="NZ_FMIQ01000027.1"/>
</dbReference>
<feature type="transmembrane region" description="Helical" evidence="5">
    <location>
        <begin position="322"/>
        <end position="342"/>
    </location>
</feature>
<dbReference type="PANTHER" id="PTHR37422:SF17">
    <property type="entry name" value="O-ANTIGEN LIGASE"/>
    <property type="match status" value="1"/>
</dbReference>
<dbReference type="PANTHER" id="PTHR37422">
    <property type="entry name" value="TEICHURONIC ACID BIOSYNTHESIS PROTEIN TUAE"/>
    <property type="match status" value="1"/>
</dbReference>
<protein>
    <submittedName>
        <fullName evidence="7">O-antigen ligase</fullName>
        <ecNumber evidence="7">2.4.1.-</ecNumber>
    </submittedName>
</protein>
<feature type="domain" description="O-antigen ligase-related" evidence="6">
    <location>
        <begin position="195"/>
        <end position="338"/>
    </location>
</feature>
<name>A0A1C6YZ82_HAFAL</name>
<feature type="transmembrane region" description="Helical" evidence="5">
    <location>
        <begin position="124"/>
        <end position="145"/>
    </location>
</feature>
<feature type="transmembrane region" description="Helical" evidence="5">
    <location>
        <begin position="67"/>
        <end position="85"/>
    </location>
</feature>
<dbReference type="OrthoDB" id="6561746at2"/>
<reference evidence="7 8" key="1">
    <citation type="submission" date="2016-09" db="EMBL/GenBank/DDBJ databases">
        <authorList>
            <person name="Capua I."/>
            <person name="De Benedictis P."/>
            <person name="Joannis T."/>
            <person name="Lombin L.H."/>
            <person name="Cattoli G."/>
        </authorList>
    </citation>
    <scope>NUCLEOTIDE SEQUENCE [LARGE SCALE GENOMIC DNA]</scope>
    <source>
        <strain evidence="7 8">GB001</strain>
    </source>
</reference>
<evidence type="ECO:0000256" key="1">
    <source>
        <dbReference type="ARBA" id="ARBA00004141"/>
    </source>
</evidence>
<evidence type="ECO:0000256" key="3">
    <source>
        <dbReference type="ARBA" id="ARBA00022989"/>
    </source>
</evidence>
<accession>A0A1C6YZ82</accession>
<organism evidence="7 8">
    <name type="scientific">Hafnia alvei</name>
    <dbReference type="NCBI Taxonomy" id="569"/>
    <lineage>
        <taxon>Bacteria</taxon>
        <taxon>Pseudomonadati</taxon>
        <taxon>Pseudomonadota</taxon>
        <taxon>Gammaproteobacteria</taxon>
        <taxon>Enterobacterales</taxon>
        <taxon>Hafniaceae</taxon>
        <taxon>Hafnia</taxon>
    </lineage>
</organism>
<keyword evidence="2 5" id="KW-0812">Transmembrane</keyword>
<dbReference type="EC" id="2.4.1.-" evidence="7"/>
<feature type="transmembrane region" description="Helical" evidence="5">
    <location>
        <begin position="38"/>
        <end position="55"/>
    </location>
</feature>
<comment type="subcellular location">
    <subcellularLocation>
        <location evidence="1">Membrane</location>
        <topology evidence="1">Multi-pass membrane protein</topology>
    </subcellularLocation>
</comment>
<evidence type="ECO:0000313" key="7">
    <source>
        <dbReference type="EMBL" id="SCM52075.1"/>
    </source>
</evidence>
<dbReference type="GO" id="GO:0016874">
    <property type="term" value="F:ligase activity"/>
    <property type="evidence" value="ECO:0007669"/>
    <property type="project" value="UniProtKB-KW"/>
</dbReference>
<feature type="transmembrane region" description="Helical" evidence="5">
    <location>
        <begin position="362"/>
        <end position="381"/>
    </location>
</feature>
<evidence type="ECO:0000256" key="5">
    <source>
        <dbReference type="SAM" id="Phobius"/>
    </source>
</evidence>
<feature type="transmembrane region" description="Helical" evidence="5">
    <location>
        <begin position="165"/>
        <end position="183"/>
    </location>
</feature>
<proteinExistence type="predicted"/>
<dbReference type="AlphaFoldDB" id="A0A1C6YZ82"/>